<keyword evidence="3 8" id="KW-0812">Transmembrane</keyword>
<proteinExistence type="inferred from homology"/>
<dbReference type="PANTHER" id="PTHR13605">
    <property type="entry name" value="ER MEMBRANE PROTEIN COMPLEX SUBUNIT 7"/>
    <property type="match status" value="1"/>
</dbReference>
<dbReference type="GO" id="GO:0030246">
    <property type="term" value="F:carbohydrate binding"/>
    <property type="evidence" value="ECO:0007669"/>
    <property type="project" value="InterPro"/>
</dbReference>
<protein>
    <recommendedName>
        <fullName evidence="9">ER membrane protein complex subunit 7 beta-sandwich domain-containing protein</fullName>
    </recommendedName>
</protein>
<dbReference type="KEGG" id="smo:SELMODRAFT_77297"/>
<keyword evidence="11" id="KW-1185">Reference proteome</keyword>
<dbReference type="eggNOG" id="KOG3306">
    <property type="taxonomic scope" value="Eukaryota"/>
</dbReference>
<name>D8QTP3_SELML</name>
<dbReference type="InterPro" id="IPR019008">
    <property type="entry name" value="Beta_sandwich_EMC7"/>
</dbReference>
<dbReference type="PANTHER" id="PTHR13605:SF4">
    <property type="entry name" value="ER MEMBRANE PROTEIN COMPLEX SUBUNIT 7"/>
    <property type="match status" value="1"/>
</dbReference>
<dbReference type="Proteomes" id="UP000001514">
    <property type="component" value="Unassembled WGS sequence"/>
</dbReference>
<comment type="subcellular location">
    <subcellularLocation>
        <location evidence="1">Membrane</location>
        <topology evidence="1">Single-pass membrane protein</topology>
    </subcellularLocation>
</comment>
<dbReference type="AlphaFoldDB" id="D8QTP3"/>
<dbReference type="HOGENOM" id="CLU_073620_2_0_1"/>
<evidence type="ECO:0000256" key="4">
    <source>
        <dbReference type="ARBA" id="ARBA00022729"/>
    </source>
</evidence>
<feature type="compositionally biased region" description="Polar residues" evidence="7">
    <location>
        <begin position="124"/>
        <end position="137"/>
    </location>
</feature>
<evidence type="ECO:0000256" key="3">
    <source>
        <dbReference type="ARBA" id="ARBA00022692"/>
    </source>
</evidence>
<dbReference type="InterPro" id="IPR039163">
    <property type="entry name" value="EMC7"/>
</dbReference>
<dbReference type="FunCoup" id="D8QTP3">
    <property type="interactions" value="4737"/>
</dbReference>
<feature type="transmembrane region" description="Helical" evidence="8">
    <location>
        <begin position="87"/>
        <end position="105"/>
    </location>
</feature>
<evidence type="ECO:0000256" key="7">
    <source>
        <dbReference type="SAM" id="MobiDB-lite"/>
    </source>
</evidence>
<evidence type="ECO:0000256" key="1">
    <source>
        <dbReference type="ARBA" id="ARBA00004167"/>
    </source>
</evidence>
<comment type="similarity">
    <text evidence="2">Belongs to the EMC7 family.</text>
</comment>
<feature type="non-terminal residue" evidence="10">
    <location>
        <position position="1"/>
    </location>
</feature>
<dbReference type="GO" id="GO:0072546">
    <property type="term" value="C:EMC complex"/>
    <property type="evidence" value="ECO:0000318"/>
    <property type="project" value="GO_Central"/>
</dbReference>
<dbReference type="SUPFAM" id="SSF49452">
    <property type="entry name" value="Starch-binding domain-like"/>
    <property type="match status" value="1"/>
</dbReference>
<keyword evidence="6 8" id="KW-0472">Membrane</keyword>
<organism evidence="11">
    <name type="scientific">Selaginella moellendorffii</name>
    <name type="common">Spikemoss</name>
    <dbReference type="NCBI Taxonomy" id="88036"/>
    <lineage>
        <taxon>Eukaryota</taxon>
        <taxon>Viridiplantae</taxon>
        <taxon>Streptophyta</taxon>
        <taxon>Embryophyta</taxon>
        <taxon>Tracheophyta</taxon>
        <taxon>Lycopodiopsida</taxon>
        <taxon>Selaginellales</taxon>
        <taxon>Selaginellaceae</taxon>
        <taxon>Selaginella</taxon>
    </lineage>
</organism>
<keyword evidence="5 8" id="KW-1133">Transmembrane helix</keyword>
<gene>
    <name evidence="10" type="ORF">SELMODRAFT_77297</name>
</gene>
<evidence type="ECO:0000259" key="9">
    <source>
        <dbReference type="Pfam" id="PF09430"/>
    </source>
</evidence>
<evidence type="ECO:0000256" key="5">
    <source>
        <dbReference type="ARBA" id="ARBA00022989"/>
    </source>
</evidence>
<feature type="region of interest" description="Disordered" evidence="7">
    <location>
        <begin position="118"/>
        <end position="137"/>
    </location>
</feature>
<dbReference type="InParanoid" id="D8QTP3"/>
<dbReference type="Pfam" id="PF09430">
    <property type="entry name" value="EMC7_beta-sandw"/>
    <property type="match status" value="1"/>
</dbReference>
<dbReference type="InterPro" id="IPR013784">
    <property type="entry name" value="Carb-bd-like_fold"/>
</dbReference>
<evidence type="ECO:0000313" key="10">
    <source>
        <dbReference type="EMBL" id="EFJ36683.1"/>
    </source>
</evidence>
<feature type="domain" description="ER membrane protein complex subunit 7 beta-sandwich" evidence="9">
    <location>
        <begin position="3"/>
        <end position="62"/>
    </location>
</feature>
<accession>D8QTP3</accession>
<sequence length="137" mass="15152">KPASVKLLLNGGEKITFPLKNGYFAFQGIPAGTHLIEVSAPGFFFSPLRVDVSARLHGQVRASRSRPEEFSPKREPFSVLGLLKSPMGLMVAFMLIAVVVLPKLMDNIDPEEMKKIQEEMRNRPSPSFSNLLQGARS</sequence>
<evidence type="ECO:0000256" key="6">
    <source>
        <dbReference type="ARBA" id="ARBA00023136"/>
    </source>
</evidence>
<dbReference type="STRING" id="88036.D8QTP3"/>
<dbReference type="EMBL" id="GL377566">
    <property type="protein sequence ID" value="EFJ36683.1"/>
    <property type="molecule type" value="Genomic_DNA"/>
</dbReference>
<evidence type="ECO:0000313" key="11">
    <source>
        <dbReference type="Proteomes" id="UP000001514"/>
    </source>
</evidence>
<dbReference type="Gramene" id="EFJ36683">
    <property type="protein sequence ID" value="EFJ36683"/>
    <property type="gene ID" value="SELMODRAFT_77297"/>
</dbReference>
<evidence type="ECO:0000256" key="2">
    <source>
        <dbReference type="ARBA" id="ARBA00008880"/>
    </source>
</evidence>
<keyword evidence="4" id="KW-0732">Signal</keyword>
<dbReference type="OMA" id="MAVTSSW"/>
<evidence type="ECO:0000256" key="8">
    <source>
        <dbReference type="SAM" id="Phobius"/>
    </source>
</evidence>
<reference evidence="10 11" key="1">
    <citation type="journal article" date="2011" name="Science">
        <title>The Selaginella genome identifies genetic changes associated with the evolution of vascular plants.</title>
        <authorList>
            <person name="Banks J.A."/>
            <person name="Nishiyama T."/>
            <person name="Hasebe M."/>
            <person name="Bowman J.L."/>
            <person name="Gribskov M."/>
            <person name="dePamphilis C."/>
            <person name="Albert V.A."/>
            <person name="Aono N."/>
            <person name="Aoyama T."/>
            <person name="Ambrose B.A."/>
            <person name="Ashton N.W."/>
            <person name="Axtell M.J."/>
            <person name="Barker E."/>
            <person name="Barker M.S."/>
            <person name="Bennetzen J.L."/>
            <person name="Bonawitz N.D."/>
            <person name="Chapple C."/>
            <person name="Cheng C."/>
            <person name="Correa L.G."/>
            <person name="Dacre M."/>
            <person name="DeBarry J."/>
            <person name="Dreyer I."/>
            <person name="Elias M."/>
            <person name="Engstrom E.M."/>
            <person name="Estelle M."/>
            <person name="Feng L."/>
            <person name="Finet C."/>
            <person name="Floyd S.K."/>
            <person name="Frommer W.B."/>
            <person name="Fujita T."/>
            <person name="Gramzow L."/>
            <person name="Gutensohn M."/>
            <person name="Harholt J."/>
            <person name="Hattori M."/>
            <person name="Heyl A."/>
            <person name="Hirai T."/>
            <person name="Hiwatashi Y."/>
            <person name="Ishikawa M."/>
            <person name="Iwata M."/>
            <person name="Karol K.G."/>
            <person name="Koehler B."/>
            <person name="Kolukisaoglu U."/>
            <person name="Kubo M."/>
            <person name="Kurata T."/>
            <person name="Lalonde S."/>
            <person name="Li K."/>
            <person name="Li Y."/>
            <person name="Litt A."/>
            <person name="Lyons E."/>
            <person name="Manning G."/>
            <person name="Maruyama T."/>
            <person name="Michael T.P."/>
            <person name="Mikami K."/>
            <person name="Miyazaki S."/>
            <person name="Morinaga S."/>
            <person name="Murata T."/>
            <person name="Mueller-Roeber B."/>
            <person name="Nelson D.R."/>
            <person name="Obara M."/>
            <person name="Oguri Y."/>
            <person name="Olmstead R.G."/>
            <person name="Onodera N."/>
            <person name="Petersen B.L."/>
            <person name="Pils B."/>
            <person name="Prigge M."/>
            <person name="Rensing S.A."/>
            <person name="Riano-Pachon D.M."/>
            <person name="Roberts A.W."/>
            <person name="Sato Y."/>
            <person name="Scheller H.V."/>
            <person name="Schulz B."/>
            <person name="Schulz C."/>
            <person name="Shakirov E.V."/>
            <person name="Shibagaki N."/>
            <person name="Shinohara N."/>
            <person name="Shippen D.E."/>
            <person name="Soerensen I."/>
            <person name="Sotooka R."/>
            <person name="Sugimoto N."/>
            <person name="Sugita M."/>
            <person name="Sumikawa N."/>
            <person name="Tanurdzic M."/>
            <person name="Theissen G."/>
            <person name="Ulvskov P."/>
            <person name="Wakazuki S."/>
            <person name="Weng J.K."/>
            <person name="Willats W.W."/>
            <person name="Wipf D."/>
            <person name="Wolf P.G."/>
            <person name="Yang L."/>
            <person name="Zimmer A.D."/>
            <person name="Zhu Q."/>
            <person name="Mitros T."/>
            <person name="Hellsten U."/>
            <person name="Loque D."/>
            <person name="Otillar R."/>
            <person name="Salamov A."/>
            <person name="Schmutz J."/>
            <person name="Shapiro H."/>
            <person name="Lindquist E."/>
            <person name="Lucas S."/>
            <person name="Rokhsar D."/>
            <person name="Grigoriev I.V."/>
        </authorList>
    </citation>
    <scope>NUCLEOTIDE SEQUENCE [LARGE SCALE GENOMIC DNA]</scope>
</reference>